<protein>
    <submittedName>
        <fullName evidence="2">C4-dicarboxylate ABC transporter substrate-binding protein</fullName>
    </submittedName>
</protein>
<evidence type="ECO:0000256" key="1">
    <source>
        <dbReference type="SAM" id="SignalP"/>
    </source>
</evidence>
<dbReference type="NCBIfam" id="TIGR02122">
    <property type="entry name" value="TRAP_TAXI"/>
    <property type="match status" value="1"/>
</dbReference>
<evidence type="ECO:0000313" key="2">
    <source>
        <dbReference type="EMBL" id="BEQ15140.1"/>
    </source>
</evidence>
<dbReference type="Gene3D" id="3.40.190.10">
    <property type="entry name" value="Periplasmic binding protein-like II"/>
    <property type="match status" value="2"/>
</dbReference>
<name>A0AAU9EGL9_9BACT</name>
<dbReference type="Pfam" id="PF16868">
    <property type="entry name" value="NMT1_3"/>
    <property type="match status" value="1"/>
</dbReference>
<dbReference type="PANTHER" id="PTHR42941:SF1">
    <property type="entry name" value="SLL1037 PROTEIN"/>
    <property type="match status" value="1"/>
</dbReference>
<feature type="chain" id="PRO_5043762217" evidence="1">
    <location>
        <begin position="29"/>
        <end position="337"/>
    </location>
</feature>
<dbReference type="EMBL" id="AP028679">
    <property type="protein sequence ID" value="BEQ15140.1"/>
    <property type="molecule type" value="Genomic_DNA"/>
</dbReference>
<gene>
    <name evidence="2" type="ORF">FAK_22060</name>
</gene>
<keyword evidence="1" id="KW-0732">Signal</keyword>
<dbReference type="SUPFAM" id="SSF53850">
    <property type="entry name" value="Periplasmic binding protein-like II"/>
    <property type="match status" value="1"/>
</dbReference>
<dbReference type="AlphaFoldDB" id="A0AAU9EGL9"/>
<accession>A0AAU9EGL9</accession>
<dbReference type="RefSeq" id="WP_338599145.1">
    <property type="nucleotide sequence ID" value="NZ_AP028679.1"/>
</dbReference>
<organism evidence="2 3">
    <name type="scientific">Desulfoferula mesophila</name>
    <dbReference type="NCBI Taxonomy" id="3058419"/>
    <lineage>
        <taxon>Bacteria</taxon>
        <taxon>Pseudomonadati</taxon>
        <taxon>Thermodesulfobacteriota</taxon>
        <taxon>Desulfarculia</taxon>
        <taxon>Desulfarculales</taxon>
        <taxon>Desulfarculaceae</taxon>
        <taxon>Desulfoferula</taxon>
    </lineage>
</organism>
<dbReference type="Proteomes" id="UP001366166">
    <property type="component" value="Chromosome"/>
</dbReference>
<dbReference type="PANTHER" id="PTHR42941">
    <property type="entry name" value="SLL1037 PROTEIN"/>
    <property type="match status" value="1"/>
</dbReference>
<proteinExistence type="predicted"/>
<dbReference type="KEGG" id="dmp:FAK_22060"/>
<keyword evidence="3" id="KW-1185">Reference proteome</keyword>
<sequence length="337" mass="36735">MTKKASHWKPIFLIAACLMWLLPAAANAAPPSPDTSAVLKAGGGAVGGIGYMVMTGMAKTVREAYPRIDVTVVPGGWVGNLYRVNSGEMDIGSTTVAMCSLASEKAKPFEKPLPNVRSLYGTQDRLYYFAIVRKDLPVNSLAELFSKKIPVKLCTIQKGTTTELMWRNVFNSQGVSWEDLEKWGGKMNFVAWGDAVNLVKDNHADGILAVGVRKMGWVMDLTNSREMKILKWDDNLFKILNKKFGFDTDAIPANTYPGITEAVVCPTDSGEVIVNASIPDDVVTAILTALADNAEAHSKFHKALSNFTAAGMAKNIKLPLHPAAKKFYQERGIQLPK</sequence>
<dbReference type="InterPro" id="IPR011852">
    <property type="entry name" value="TRAP_TAXI"/>
</dbReference>
<reference evidence="3" key="1">
    <citation type="journal article" date="2023" name="Arch. Microbiol.">
        <title>Desulfoferula mesophilus gen. nov. sp. nov., a mesophilic sulfate-reducing bacterium isolated from a brackish lake sediment.</title>
        <authorList>
            <person name="Watanabe T."/>
            <person name="Yabe T."/>
            <person name="Tsuji J.M."/>
            <person name="Fukui M."/>
        </authorList>
    </citation>
    <scope>NUCLEOTIDE SEQUENCE [LARGE SCALE GENOMIC DNA]</scope>
    <source>
        <strain evidence="3">12FAK</strain>
    </source>
</reference>
<evidence type="ECO:0000313" key="3">
    <source>
        <dbReference type="Proteomes" id="UP001366166"/>
    </source>
</evidence>
<feature type="signal peptide" evidence="1">
    <location>
        <begin position="1"/>
        <end position="28"/>
    </location>
</feature>